<dbReference type="KEGG" id="sva:SVA_1767"/>
<dbReference type="Gene3D" id="3.90.1070.10">
    <property type="match status" value="1"/>
</dbReference>
<dbReference type="PANTHER" id="PTHR10000">
    <property type="entry name" value="PHOSPHOSERINE PHOSPHATASE"/>
    <property type="match status" value="1"/>
</dbReference>
<dbReference type="Pfam" id="PF01935">
    <property type="entry name" value="DUF87"/>
    <property type="match status" value="1"/>
</dbReference>
<reference evidence="3 4" key="1">
    <citation type="submission" date="2015-08" db="EMBL/GenBank/DDBJ databases">
        <title>Complete genome sequence of Sulfurifustis variabilis.</title>
        <authorList>
            <person name="Miura A."/>
            <person name="Kojima H."/>
            <person name="Fukui M."/>
        </authorList>
    </citation>
    <scope>NUCLEOTIDE SEQUENCE [LARGE SCALE GENOMIC DNA]</scope>
    <source>
        <strain evidence="4">skN76</strain>
    </source>
</reference>
<name>A0A1B4VBT0_9GAMM</name>
<dbReference type="CDD" id="cd01127">
    <property type="entry name" value="TrwB_TraG_TraD_VirD4"/>
    <property type="match status" value="1"/>
</dbReference>
<dbReference type="RefSeq" id="WP_096460847.1">
    <property type="nucleotide sequence ID" value="NZ_AP014936.1"/>
</dbReference>
<dbReference type="SUPFAM" id="SSF52540">
    <property type="entry name" value="P-loop containing nucleoside triphosphate hydrolases"/>
    <property type="match status" value="1"/>
</dbReference>
<protein>
    <submittedName>
        <fullName evidence="3">Phosphoglycolate phosphatase</fullName>
    </submittedName>
</protein>
<proteinExistence type="predicted"/>
<dbReference type="Pfam" id="PF08282">
    <property type="entry name" value="Hydrolase_3"/>
    <property type="match status" value="2"/>
</dbReference>
<dbReference type="NCBIfam" id="TIGR01484">
    <property type="entry name" value="HAD-SF-IIB"/>
    <property type="match status" value="1"/>
</dbReference>
<dbReference type="OrthoDB" id="9768060at2"/>
<dbReference type="GO" id="GO:0016791">
    <property type="term" value="F:phosphatase activity"/>
    <property type="evidence" value="ECO:0007669"/>
    <property type="project" value="TreeGrafter"/>
</dbReference>
<dbReference type="InterPro" id="IPR006379">
    <property type="entry name" value="HAD-SF_hydro_IIB"/>
</dbReference>
<dbReference type="Gene3D" id="3.40.50.1000">
    <property type="entry name" value="HAD superfamily/HAD-like"/>
    <property type="match status" value="1"/>
</dbReference>
<evidence type="ECO:0000256" key="1">
    <source>
        <dbReference type="SAM" id="MobiDB-lite"/>
    </source>
</evidence>
<dbReference type="EMBL" id="AP014936">
    <property type="protein sequence ID" value="BAU48321.1"/>
    <property type="molecule type" value="Genomic_DNA"/>
</dbReference>
<accession>A0A1B4VBT0</accession>
<dbReference type="AlphaFoldDB" id="A0A1B4VBT0"/>
<keyword evidence="4" id="KW-1185">Reference proteome</keyword>
<dbReference type="InterPro" id="IPR036412">
    <property type="entry name" value="HAD-like_sf"/>
</dbReference>
<dbReference type="InterPro" id="IPR023214">
    <property type="entry name" value="HAD_sf"/>
</dbReference>
<evidence type="ECO:0000313" key="4">
    <source>
        <dbReference type="Proteomes" id="UP000218899"/>
    </source>
</evidence>
<sequence length="568" mass="62528">MRYLALACDYDGTLARHGHVDDRVVASLEELSRSGRRLLLVTGRQLPDLEHAFPRLDLFDRVVAENGALLYRPATREEIPLGQAPPPGFVERLRAHGVDPLAVGRAIVATWQPHETAVLEAIRELGLEWQVIFNRGAVMALPSGVNKATGLQAALDELRLSAHNVVGVGDAENDHAFLSLCECAVAVANALPSLRAQADWVTRADHGAGVVELVERLLASDLEELGPALSRHAIPLGHAGERLLTLDPYAPNVLVAGTSGSGKSTFTTGILERIAERGYQYCIIDPEGDYQNLGIVSFGDAGQAPALDQALQLLEEPDQSVVINLLGVSIEDRPRTFETVFSKLLALRAQTGRPHWIVIDEAHHMLPEHNLRAGEILGPAAHGLVFITVHPDHVAHDALAVVDRVLVIGHSPAETLRQFGETAGVRPPRVDPAPLATGDALDWPVNSRAAPLRFVSIPPRTERRRHTRKYAEGELPPDRSFYFRGPDGRLNLRAQNLAIFLQSAEGVDDDTWIHHLRRGDYSRWFREAIKDPSLADDISRIERMPDTPPRETRRLVRQQIEKRYSAPP</sequence>
<dbReference type="InterPro" id="IPR003593">
    <property type="entry name" value="AAA+_ATPase"/>
</dbReference>
<dbReference type="Gene3D" id="3.40.50.300">
    <property type="entry name" value="P-loop containing nucleotide triphosphate hydrolases"/>
    <property type="match status" value="1"/>
</dbReference>
<dbReference type="InterPro" id="IPR027417">
    <property type="entry name" value="P-loop_NTPase"/>
</dbReference>
<feature type="domain" description="AAA+ ATPase" evidence="2">
    <location>
        <begin position="249"/>
        <end position="412"/>
    </location>
</feature>
<dbReference type="PANTHER" id="PTHR10000:SF8">
    <property type="entry name" value="HAD SUPERFAMILY HYDROLASE-LIKE, TYPE 3"/>
    <property type="match status" value="1"/>
</dbReference>
<evidence type="ECO:0000313" key="3">
    <source>
        <dbReference type="EMBL" id="BAU48321.1"/>
    </source>
</evidence>
<dbReference type="GO" id="GO:0005829">
    <property type="term" value="C:cytosol"/>
    <property type="evidence" value="ECO:0007669"/>
    <property type="project" value="TreeGrafter"/>
</dbReference>
<dbReference type="GO" id="GO:0000287">
    <property type="term" value="F:magnesium ion binding"/>
    <property type="evidence" value="ECO:0007669"/>
    <property type="project" value="UniProtKB-ARBA"/>
</dbReference>
<evidence type="ECO:0000259" key="2">
    <source>
        <dbReference type="SMART" id="SM00382"/>
    </source>
</evidence>
<gene>
    <name evidence="3" type="ORF">SVA_1767</name>
</gene>
<dbReference type="SUPFAM" id="SSF56784">
    <property type="entry name" value="HAD-like"/>
    <property type="match status" value="1"/>
</dbReference>
<organism evidence="3 4">
    <name type="scientific">Sulfurifustis variabilis</name>
    <dbReference type="NCBI Taxonomy" id="1675686"/>
    <lineage>
        <taxon>Bacteria</taxon>
        <taxon>Pseudomonadati</taxon>
        <taxon>Pseudomonadota</taxon>
        <taxon>Gammaproteobacteria</taxon>
        <taxon>Acidiferrobacterales</taxon>
        <taxon>Acidiferrobacteraceae</taxon>
        <taxon>Sulfurifustis</taxon>
    </lineage>
</organism>
<dbReference type="Proteomes" id="UP000218899">
    <property type="component" value="Chromosome"/>
</dbReference>
<feature type="region of interest" description="Disordered" evidence="1">
    <location>
        <begin position="542"/>
        <end position="568"/>
    </location>
</feature>
<dbReference type="InterPro" id="IPR002789">
    <property type="entry name" value="HerA_central"/>
</dbReference>
<dbReference type="SMART" id="SM00382">
    <property type="entry name" value="AAA"/>
    <property type="match status" value="1"/>
</dbReference>